<keyword evidence="10" id="KW-1185">Reference proteome</keyword>
<sequence length="303" mass="32198">MTRAFVFPGQGSQSVAMGREYFEASAVFKDTLTEASDALGYDLWDLIVNNPDDKLNQTEFTQPALLAVSIGMYRTAVSKFDSSPVAVAGHSLGEYSALVAAEALSFSDALRTVQARGQFMQQAVPAGEGAMAAVLGLEQAKIEEICASVEGVVEAANINAPGQIVIAGAKTSVQAVLPLLKESGAKRALELPVSVPSHCSLMKPAAEKLKELLADVDLKMPVIPVIHNVSAETAQSEENIRELLVSQLYRSVRWVECVEALKGYSIDGLVECGAGNVLTGLTKRIDKTLPCVTLNSMSALEEL</sequence>
<dbReference type="InterPro" id="IPR016036">
    <property type="entry name" value="Malonyl_transacylase_ACP-bd"/>
</dbReference>
<organism evidence="9 10">
    <name type="scientific">Litoribrevibacter albus</name>
    <dbReference type="NCBI Taxonomy" id="1473156"/>
    <lineage>
        <taxon>Bacteria</taxon>
        <taxon>Pseudomonadati</taxon>
        <taxon>Pseudomonadota</taxon>
        <taxon>Gammaproteobacteria</taxon>
        <taxon>Oceanospirillales</taxon>
        <taxon>Oceanospirillaceae</taxon>
        <taxon>Litoribrevibacter</taxon>
    </lineage>
</organism>
<feature type="active site" evidence="7">
    <location>
        <position position="91"/>
    </location>
</feature>
<dbReference type="SMART" id="SM00827">
    <property type="entry name" value="PKS_AT"/>
    <property type="match status" value="1"/>
</dbReference>
<feature type="active site" evidence="7">
    <location>
        <position position="198"/>
    </location>
</feature>
<dbReference type="InterPro" id="IPR016035">
    <property type="entry name" value="Acyl_Trfase/lysoPLipase"/>
</dbReference>
<evidence type="ECO:0000313" key="10">
    <source>
        <dbReference type="Proteomes" id="UP001161389"/>
    </source>
</evidence>
<dbReference type="EMBL" id="BSNM01000014">
    <property type="protein sequence ID" value="GLQ31682.1"/>
    <property type="molecule type" value="Genomic_DNA"/>
</dbReference>
<evidence type="ECO:0000313" key="9">
    <source>
        <dbReference type="EMBL" id="GLQ31682.1"/>
    </source>
</evidence>
<dbReference type="PIRSF" id="PIRSF000446">
    <property type="entry name" value="Mct"/>
    <property type="match status" value="1"/>
</dbReference>
<dbReference type="EC" id="2.3.1.39" evidence="1 6"/>
<evidence type="ECO:0000256" key="7">
    <source>
        <dbReference type="PIRSR" id="PIRSR000446-1"/>
    </source>
</evidence>
<evidence type="ECO:0000259" key="8">
    <source>
        <dbReference type="SMART" id="SM00827"/>
    </source>
</evidence>
<dbReference type="InterPro" id="IPR014043">
    <property type="entry name" value="Acyl_transferase_dom"/>
</dbReference>
<proteinExistence type="inferred from homology"/>
<dbReference type="RefSeq" id="WP_284381368.1">
    <property type="nucleotide sequence ID" value="NZ_BSNM01000014.1"/>
</dbReference>
<dbReference type="InterPro" id="IPR001227">
    <property type="entry name" value="Ac_transferase_dom_sf"/>
</dbReference>
<gene>
    <name evidence="9" type="ORF">GCM10007876_21610</name>
</gene>
<evidence type="ECO:0000256" key="4">
    <source>
        <dbReference type="ARBA" id="ARBA00023315"/>
    </source>
</evidence>
<evidence type="ECO:0000256" key="2">
    <source>
        <dbReference type="ARBA" id="ARBA00018953"/>
    </source>
</evidence>
<name>A0AA37SBU9_9GAMM</name>
<comment type="caution">
    <text evidence="9">The sequence shown here is derived from an EMBL/GenBank/DDBJ whole genome shotgun (WGS) entry which is preliminary data.</text>
</comment>
<evidence type="ECO:0000256" key="1">
    <source>
        <dbReference type="ARBA" id="ARBA00013258"/>
    </source>
</evidence>
<dbReference type="SUPFAM" id="SSF52151">
    <property type="entry name" value="FabD/lysophospholipase-like"/>
    <property type="match status" value="1"/>
</dbReference>
<dbReference type="InterPro" id="IPR004410">
    <property type="entry name" value="Malonyl_CoA-ACP_transAc_FabD"/>
</dbReference>
<feature type="domain" description="Malonyl-CoA:ACP transacylase (MAT)" evidence="8">
    <location>
        <begin position="6"/>
        <end position="299"/>
    </location>
</feature>
<comment type="catalytic activity">
    <reaction evidence="5 6">
        <text>holo-[ACP] + malonyl-CoA = malonyl-[ACP] + CoA</text>
        <dbReference type="Rhea" id="RHEA:41792"/>
        <dbReference type="Rhea" id="RHEA-COMP:9623"/>
        <dbReference type="Rhea" id="RHEA-COMP:9685"/>
        <dbReference type="ChEBI" id="CHEBI:57287"/>
        <dbReference type="ChEBI" id="CHEBI:57384"/>
        <dbReference type="ChEBI" id="CHEBI:64479"/>
        <dbReference type="ChEBI" id="CHEBI:78449"/>
        <dbReference type="EC" id="2.3.1.39"/>
    </reaction>
</comment>
<evidence type="ECO:0000256" key="5">
    <source>
        <dbReference type="ARBA" id="ARBA00048462"/>
    </source>
</evidence>
<keyword evidence="3 6" id="KW-0808">Transferase</keyword>
<dbReference type="GO" id="GO:0005829">
    <property type="term" value="C:cytosol"/>
    <property type="evidence" value="ECO:0007669"/>
    <property type="project" value="TreeGrafter"/>
</dbReference>
<dbReference type="FunFam" id="3.30.70.250:FF:000001">
    <property type="entry name" value="Malonyl CoA-acyl carrier protein transacylase"/>
    <property type="match status" value="1"/>
</dbReference>
<dbReference type="Gene3D" id="3.40.366.10">
    <property type="entry name" value="Malonyl-Coenzyme A Acyl Carrier Protein, domain 2"/>
    <property type="match status" value="1"/>
</dbReference>
<dbReference type="InterPro" id="IPR024925">
    <property type="entry name" value="Malonyl_CoA-ACP_transAc"/>
</dbReference>
<dbReference type="Gene3D" id="3.30.70.250">
    <property type="entry name" value="Malonyl-CoA ACP transacylase, ACP-binding"/>
    <property type="match status" value="1"/>
</dbReference>
<dbReference type="GO" id="GO:0004314">
    <property type="term" value="F:[acyl-carrier-protein] S-malonyltransferase activity"/>
    <property type="evidence" value="ECO:0007669"/>
    <property type="project" value="UniProtKB-EC"/>
</dbReference>
<keyword evidence="4 6" id="KW-0012">Acyltransferase</keyword>
<dbReference type="PANTHER" id="PTHR42681">
    <property type="entry name" value="MALONYL-COA-ACYL CARRIER PROTEIN TRANSACYLASE, MITOCHONDRIAL"/>
    <property type="match status" value="1"/>
</dbReference>
<dbReference type="Proteomes" id="UP001161389">
    <property type="component" value="Unassembled WGS sequence"/>
</dbReference>
<reference evidence="9" key="1">
    <citation type="journal article" date="2014" name="Int. J. Syst. Evol. Microbiol.">
        <title>Complete genome sequence of Corynebacterium casei LMG S-19264T (=DSM 44701T), isolated from a smear-ripened cheese.</title>
        <authorList>
            <consortium name="US DOE Joint Genome Institute (JGI-PGF)"/>
            <person name="Walter F."/>
            <person name="Albersmeier A."/>
            <person name="Kalinowski J."/>
            <person name="Ruckert C."/>
        </authorList>
    </citation>
    <scope>NUCLEOTIDE SEQUENCE</scope>
    <source>
        <strain evidence="9">NBRC 110071</strain>
    </source>
</reference>
<dbReference type="SUPFAM" id="SSF55048">
    <property type="entry name" value="Probable ACP-binding domain of malonyl-CoA ACP transacylase"/>
    <property type="match status" value="1"/>
</dbReference>
<dbReference type="Pfam" id="PF00698">
    <property type="entry name" value="Acyl_transf_1"/>
    <property type="match status" value="1"/>
</dbReference>
<comment type="similarity">
    <text evidence="6">Belongs to the fabD family.</text>
</comment>
<dbReference type="AlphaFoldDB" id="A0AA37SBU9"/>
<evidence type="ECO:0000256" key="3">
    <source>
        <dbReference type="ARBA" id="ARBA00022679"/>
    </source>
</evidence>
<dbReference type="NCBIfam" id="TIGR00128">
    <property type="entry name" value="fabD"/>
    <property type="match status" value="1"/>
</dbReference>
<dbReference type="PANTHER" id="PTHR42681:SF1">
    <property type="entry name" value="MALONYL-COA-ACYL CARRIER PROTEIN TRANSACYLASE, MITOCHONDRIAL"/>
    <property type="match status" value="1"/>
</dbReference>
<dbReference type="InterPro" id="IPR050858">
    <property type="entry name" value="Mal-CoA-ACP_Trans/PKS_FabD"/>
</dbReference>
<evidence type="ECO:0000256" key="6">
    <source>
        <dbReference type="PIRNR" id="PIRNR000446"/>
    </source>
</evidence>
<dbReference type="GO" id="GO:0006633">
    <property type="term" value="P:fatty acid biosynthetic process"/>
    <property type="evidence" value="ECO:0007669"/>
    <property type="project" value="TreeGrafter"/>
</dbReference>
<reference evidence="9" key="2">
    <citation type="submission" date="2023-01" db="EMBL/GenBank/DDBJ databases">
        <title>Draft genome sequence of Litoribrevibacter albus strain NBRC 110071.</title>
        <authorList>
            <person name="Sun Q."/>
            <person name="Mori K."/>
        </authorList>
    </citation>
    <scope>NUCLEOTIDE SEQUENCE</scope>
    <source>
        <strain evidence="9">NBRC 110071</strain>
    </source>
</reference>
<protein>
    <recommendedName>
        <fullName evidence="2 6">Malonyl CoA-acyl carrier protein transacylase</fullName>
        <ecNumber evidence="1 6">2.3.1.39</ecNumber>
    </recommendedName>
</protein>
<accession>A0AA37SBU9</accession>